<keyword evidence="3" id="KW-0406">Ion transport</keyword>
<dbReference type="Pfam" id="PF01813">
    <property type="entry name" value="ATP-synt_D"/>
    <property type="match status" value="1"/>
</dbReference>
<reference evidence="4" key="1">
    <citation type="submission" date="2019-08" db="EMBL/GenBank/DDBJ databases">
        <authorList>
            <person name="Kucharzyk K."/>
            <person name="Murdoch R.W."/>
            <person name="Higgins S."/>
            <person name="Loffler F."/>
        </authorList>
    </citation>
    <scope>NUCLEOTIDE SEQUENCE</scope>
</reference>
<evidence type="ECO:0000256" key="1">
    <source>
        <dbReference type="ARBA" id="ARBA00005850"/>
    </source>
</evidence>
<comment type="caution">
    <text evidence="4">The sequence shown here is derived from an EMBL/GenBank/DDBJ whole genome shotgun (WGS) entry which is preliminary data.</text>
</comment>
<name>A0A645ERA9_9ZZZZ</name>
<evidence type="ECO:0000256" key="3">
    <source>
        <dbReference type="ARBA" id="ARBA00023065"/>
    </source>
</evidence>
<evidence type="ECO:0000313" key="4">
    <source>
        <dbReference type="EMBL" id="MPN03063.1"/>
    </source>
</evidence>
<accession>A0A645ERA9</accession>
<evidence type="ECO:0000256" key="2">
    <source>
        <dbReference type="ARBA" id="ARBA00022448"/>
    </source>
</evidence>
<dbReference type="InterPro" id="IPR002699">
    <property type="entry name" value="V_ATPase_D"/>
</dbReference>
<dbReference type="PANTHER" id="PTHR11671">
    <property type="entry name" value="V-TYPE ATP SYNTHASE SUBUNIT D"/>
    <property type="match status" value="1"/>
</dbReference>
<dbReference type="AlphaFoldDB" id="A0A645ERA9"/>
<comment type="similarity">
    <text evidence="1">Belongs to the V-ATPase D subunit family.</text>
</comment>
<dbReference type="NCBIfam" id="TIGR00309">
    <property type="entry name" value="V_ATPase_subD"/>
    <property type="match status" value="1"/>
</dbReference>
<keyword evidence="2" id="KW-0813">Transport</keyword>
<dbReference type="HAMAP" id="MF_00271">
    <property type="entry name" value="ATP_synth_D_arch"/>
    <property type="match status" value="1"/>
</dbReference>
<gene>
    <name evidence="4" type="primary">ntpD_20</name>
    <name evidence="4" type="ORF">SDC9_150286</name>
</gene>
<protein>
    <submittedName>
        <fullName evidence="4">V-type sodium ATPase subunit D</fullName>
    </submittedName>
</protein>
<organism evidence="4">
    <name type="scientific">bioreactor metagenome</name>
    <dbReference type="NCBI Taxonomy" id="1076179"/>
    <lineage>
        <taxon>unclassified sequences</taxon>
        <taxon>metagenomes</taxon>
        <taxon>ecological metagenomes</taxon>
    </lineage>
</organism>
<sequence>MAQKVFPTKSNLINTKKTLALTKTGWEFLDKKRNILVREMMMTIQKAQNVQNDVASKFAEGYDLMQKATISLGMFNQFSFPIPIDNSIEMDYRSIMGVEIPTLTIEQSELKPYYGLNFTSSDLDKVYLKFNEIKTLIVKLAEIESSVYRLADAIKKTQKRANALENILIPQFEQTIRYISEELDEKEREDFSRLKVVKGRRDRE</sequence>
<dbReference type="GO" id="GO:0046961">
    <property type="term" value="F:proton-transporting ATPase activity, rotational mechanism"/>
    <property type="evidence" value="ECO:0007669"/>
    <property type="project" value="InterPro"/>
</dbReference>
<dbReference type="Gene3D" id="1.10.287.3240">
    <property type="match status" value="1"/>
</dbReference>
<proteinExistence type="inferred from homology"/>
<dbReference type="EMBL" id="VSSQ01049005">
    <property type="protein sequence ID" value="MPN03063.1"/>
    <property type="molecule type" value="Genomic_DNA"/>
</dbReference>